<reference evidence="2" key="1">
    <citation type="journal article" date="2019" name="Int. J. Syst. Evol. Microbiol.">
        <title>The Global Catalogue of Microorganisms (GCM) 10K type strain sequencing project: providing services to taxonomists for standard genome sequencing and annotation.</title>
        <authorList>
            <consortium name="The Broad Institute Genomics Platform"/>
            <consortium name="The Broad Institute Genome Sequencing Center for Infectious Disease"/>
            <person name="Wu L."/>
            <person name="Ma J."/>
        </authorList>
    </citation>
    <scope>NUCLEOTIDE SEQUENCE [LARGE SCALE GENOMIC DNA]</scope>
    <source>
        <strain evidence="2">CCUG 49018</strain>
    </source>
</reference>
<accession>A0ABW3VK27</accession>
<sequence length="110" mass="12072">MPFGPGLVIRRQLLCPVCGTLLADAAYRRLPPNLTLRAADGTIMQPTSAAVLLAQLQPGARSEDPRARYVEQNLGELVYELRCVAGHQVLRTMPEIVRRIRTARGHGTTV</sequence>
<dbReference type="EMBL" id="JBHTMB010000141">
    <property type="protein sequence ID" value="MFD1234988.1"/>
    <property type="molecule type" value="Genomic_DNA"/>
</dbReference>
<protein>
    <submittedName>
        <fullName evidence="1">Uncharacterized protein</fullName>
    </submittedName>
</protein>
<keyword evidence="2" id="KW-1185">Reference proteome</keyword>
<dbReference type="RefSeq" id="WP_013677964.1">
    <property type="nucleotide sequence ID" value="NZ_BAABKS010000029.1"/>
</dbReference>
<comment type="caution">
    <text evidence="1">The sequence shown here is derived from an EMBL/GenBank/DDBJ whole genome shotgun (WGS) entry which is preliminary data.</text>
</comment>
<name>A0ABW3VK27_9PSEU</name>
<evidence type="ECO:0000313" key="2">
    <source>
        <dbReference type="Proteomes" id="UP001597182"/>
    </source>
</evidence>
<gene>
    <name evidence="1" type="ORF">ACFQ34_16985</name>
</gene>
<proteinExistence type="predicted"/>
<dbReference type="Proteomes" id="UP001597182">
    <property type="component" value="Unassembled WGS sequence"/>
</dbReference>
<evidence type="ECO:0000313" key="1">
    <source>
        <dbReference type="EMBL" id="MFD1234988.1"/>
    </source>
</evidence>
<organism evidence="1 2">
    <name type="scientific">Pseudonocardia benzenivorans</name>
    <dbReference type="NCBI Taxonomy" id="228005"/>
    <lineage>
        <taxon>Bacteria</taxon>
        <taxon>Bacillati</taxon>
        <taxon>Actinomycetota</taxon>
        <taxon>Actinomycetes</taxon>
        <taxon>Pseudonocardiales</taxon>
        <taxon>Pseudonocardiaceae</taxon>
        <taxon>Pseudonocardia</taxon>
    </lineage>
</organism>